<dbReference type="InterPro" id="IPR033690">
    <property type="entry name" value="Adenylat_kinase_CS"/>
</dbReference>
<dbReference type="KEGG" id="nhe:NECHADRAFT_81103"/>
<dbReference type="HAMAP" id="MF_00235">
    <property type="entry name" value="Adenylate_kinase_Adk"/>
    <property type="match status" value="1"/>
</dbReference>
<dbReference type="InterPro" id="IPR000850">
    <property type="entry name" value="Adenylat/UMP-CMP_kin"/>
</dbReference>
<evidence type="ECO:0000313" key="5">
    <source>
        <dbReference type="EMBL" id="EEU36942.1"/>
    </source>
</evidence>
<gene>
    <name evidence="5" type="ORF">NECHADRAFT_81103</name>
</gene>
<dbReference type="CDD" id="cd01428">
    <property type="entry name" value="ADK"/>
    <property type="match status" value="1"/>
</dbReference>
<keyword evidence="2" id="KW-0547">Nucleotide-binding</keyword>
<dbReference type="HOGENOM" id="CLU_032354_0_2_1"/>
<evidence type="ECO:0000256" key="2">
    <source>
        <dbReference type="ARBA" id="ARBA00022741"/>
    </source>
</evidence>
<evidence type="ECO:0000256" key="3">
    <source>
        <dbReference type="ARBA" id="ARBA00022777"/>
    </source>
</evidence>
<dbReference type="InParanoid" id="C7ZGN2"/>
<dbReference type="OMA" id="IHHISIG"/>
<dbReference type="OrthoDB" id="5104507at2759"/>
<dbReference type="GO" id="GO:0005524">
    <property type="term" value="F:ATP binding"/>
    <property type="evidence" value="ECO:0007669"/>
    <property type="project" value="InterPro"/>
</dbReference>
<dbReference type="STRING" id="660122.C7ZGN2"/>
<dbReference type="EMBL" id="GG698925">
    <property type="protein sequence ID" value="EEU36942.1"/>
    <property type="molecule type" value="Genomic_DNA"/>
</dbReference>
<dbReference type="Pfam" id="PF00406">
    <property type="entry name" value="ADK"/>
    <property type="match status" value="1"/>
</dbReference>
<evidence type="ECO:0000256" key="4">
    <source>
        <dbReference type="RuleBase" id="RU003330"/>
    </source>
</evidence>
<organism evidence="5 6">
    <name type="scientific">Fusarium vanettenii (strain ATCC MYA-4622 / CBS 123669 / FGSC 9596 / NRRL 45880 / 77-13-4)</name>
    <name type="common">Fusarium solani subsp. pisi</name>
    <dbReference type="NCBI Taxonomy" id="660122"/>
    <lineage>
        <taxon>Eukaryota</taxon>
        <taxon>Fungi</taxon>
        <taxon>Dikarya</taxon>
        <taxon>Ascomycota</taxon>
        <taxon>Pezizomycotina</taxon>
        <taxon>Sordariomycetes</taxon>
        <taxon>Hypocreomycetidae</taxon>
        <taxon>Hypocreales</taxon>
        <taxon>Nectriaceae</taxon>
        <taxon>Fusarium</taxon>
        <taxon>Fusarium solani species complex</taxon>
        <taxon>Fusarium vanettenii</taxon>
    </lineage>
</organism>
<dbReference type="VEuPathDB" id="FungiDB:NECHADRAFT_81103"/>
<dbReference type="Proteomes" id="UP000005206">
    <property type="component" value="Chromosome 6"/>
</dbReference>
<keyword evidence="3 4" id="KW-0418">Kinase</keyword>
<sequence length="203" mass="22725">MTEPKLIPTSEKLIFIGMLGGPGSGKSSQCRLLAQTFKVEHVSVGDLLWAEMNREGSPHAATIRGNMMEGTIGSKELTVGLLKSHIRQRLEHGMRAFIIDGFPRDIVQLQHFEVEVGALECLIHLDCPNETLMHRLSPRGRFDDQVETIRGRLRTFNTITSEAIEYFRGEGKLKVLNGDQAMEMVQEQLRGIIEGVAELRQTS</sequence>
<dbReference type="InterPro" id="IPR027417">
    <property type="entry name" value="P-loop_NTPase"/>
</dbReference>
<dbReference type="SUPFAM" id="SSF52540">
    <property type="entry name" value="P-loop containing nucleoside triphosphate hydrolases"/>
    <property type="match status" value="1"/>
</dbReference>
<dbReference type="AlphaFoldDB" id="C7ZGN2"/>
<dbReference type="eggNOG" id="KOG3079">
    <property type="taxonomic scope" value="Eukaryota"/>
</dbReference>
<dbReference type="GeneID" id="9669994"/>
<evidence type="ECO:0008006" key="7">
    <source>
        <dbReference type="Google" id="ProtNLM"/>
    </source>
</evidence>
<dbReference type="PRINTS" id="PR00094">
    <property type="entry name" value="ADENYLTKNASE"/>
</dbReference>
<dbReference type="GO" id="GO:0019205">
    <property type="term" value="F:nucleobase-containing compound kinase activity"/>
    <property type="evidence" value="ECO:0007669"/>
    <property type="project" value="InterPro"/>
</dbReference>
<dbReference type="Gene3D" id="3.40.50.300">
    <property type="entry name" value="P-loop containing nucleotide triphosphate hydrolases"/>
    <property type="match status" value="1"/>
</dbReference>
<accession>C7ZGN2</accession>
<dbReference type="PANTHER" id="PTHR23359">
    <property type="entry name" value="NUCLEOTIDE KINASE"/>
    <property type="match status" value="1"/>
</dbReference>
<proteinExistence type="inferred from homology"/>
<dbReference type="PROSITE" id="PS00113">
    <property type="entry name" value="ADENYLATE_KINASE"/>
    <property type="match status" value="1"/>
</dbReference>
<dbReference type="RefSeq" id="XP_003042655.1">
    <property type="nucleotide sequence ID" value="XM_003042609.1"/>
</dbReference>
<keyword evidence="1 4" id="KW-0808">Transferase</keyword>
<reference evidence="5 6" key="1">
    <citation type="journal article" date="2009" name="PLoS Genet.">
        <title>The genome of Nectria haematococca: contribution of supernumerary chromosomes to gene expansion.</title>
        <authorList>
            <person name="Coleman J.J."/>
            <person name="Rounsley S.D."/>
            <person name="Rodriguez-Carres M."/>
            <person name="Kuo A."/>
            <person name="Wasmann C.C."/>
            <person name="Grimwood J."/>
            <person name="Schmutz J."/>
            <person name="Taga M."/>
            <person name="White G.J."/>
            <person name="Zhou S."/>
            <person name="Schwartz D.C."/>
            <person name="Freitag M."/>
            <person name="Ma L.J."/>
            <person name="Danchin E.G."/>
            <person name="Henrissat B."/>
            <person name="Coutinho P.M."/>
            <person name="Nelson D.R."/>
            <person name="Straney D."/>
            <person name="Napoli C.A."/>
            <person name="Barker B.M."/>
            <person name="Gribskov M."/>
            <person name="Rep M."/>
            <person name="Kroken S."/>
            <person name="Molnar I."/>
            <person name="Rensing C."/>
            <person name="Kennell J.C."/>
            <person name="Zamora J."/>
            <person name="Farman M.L."/>
            <person name="Selker E.U."/>
            <person name="Salamov A."/>
            <person name="Shapiro H."/>
            <person name="Pangilinan J."/>
            <person name="Lindquist E."/>
            <person name="Lamers C."/>
            <person name="Grigoriev I.V."/>
            <person name="Geiser D.M."/>
            <person name="Covert S.F."/>
            <person name="Temporini E."/>
            <person name="Vanetten H.D."/>
        </authorList>
    </citation>
    <scope>NUCLEOTIDE SEQUENCE [LARGE SCALE GENOMIC DNA]</scope>
    <source>
        <strain evidence="6">ATCC MYA-4622 / CBS 123669 / FGSC 9596 / NRRL 45880 / 77-13-4</strain>
    </source>
</reference>
<name>C7ZGN2_FUSV7</name>
<keyword evidence="6" id="KW-1185">Reference proteome</keyword>
<dbReference type="GO" id="GO:0006139">
    <property type="term" value="P:nucleobase-containing compound metabolic process"/>
    <property type="evidence" value="ECO:0007669"/>
    <property type="project" value="InterPro"/>
</dbReference>
<comment type="similarity">
    <text evidence="4">Belongs to the adenylate kinase family.</text>
</comment>
<protein>
    <recommendedName>
        <fullName evidence="7">Adenylate kinase</fullName>
    </recommendedName>
</protein>
<evidence type="ECO:0000313" key="6">
    <source>
        <dbReference type="Proteomes" id="UP000005206"/>
    </source>
</evidence>
<evidence type="ECO:0000256" key="1">
    <source>
        <dbReference type="ARBA" id="ARBA00022679"/>
    </source>
</evidence>